<dbReference type="Proteomes" id="UP000215914">
    <property type="component" value="Chromosome 8"/>
</dbReference>
<evidence type="ECO:0000313" key="7">
    <source>
        <dbReference type="Proteomes" id="UP000215914"/>
    </source>
</evidence>
<feature type="domain" description="NAB" evidence="4">
    <location>
        <begin position="1"/>
        <end position="75"/>
    </location>
</feature>
<dbReference type="GO" id="GO:0003779">
    <property type="term" value="F:actin binding"/>
    <property type="evidence" value="ECO:0007669"/>
    <property type="project" value="InterPro"/>
</dbReference>
<keyword evidence="1 3" id="KW-0175">Coiled coil</keyword>
<name>A0A251U8B6_HELAN</name>
<dbReference type="GO" id="GO:0005774">
    <property type="term" value="C:vacuolar membrane"/>
    <property type="evidence" value="ECO:0000318"/>
    <property type="project" value="GO_Central"/>
</dbReference>
<reference evidence="5 7" key="1">
    <citation type="journal article" date="2017" name="Nature">
        <title>The sunflower genome provides insights into oil metabolism, flowering and Asterid evolution.</title>
        <authorList>
            <person name="Badouin H."/>
            <person name="Gouzy J."/>
            <person name="Grassa C.J."/>
            <person name="Murat F."/>
            <person name="Staton S.E."/>
            <person name="Cottret L."/>
            <person name="Lelandais-Briere C."/>
            <person name="Owens G.L."/>
            <person name="Carrere S."/>
            <person name="Mayjonade B."/>
            <person name="Legrand L."/>
            <person name="Gill N."/>
            <person name="Kane N.C."/>
            <person name="Bowers J.E."/>
            <person name="Hubner S."/>
            <person name="Bellec A."/>
            <person name="Berard A."/>
            <person name="Berges H."/>
            <person name="Blanchet N."/>
            <person name="Boniface M.C."/>
            <person name="Brunel D."/>
            <person name="Catrice O."/>
            <person name="Chaidir N."/>
            <person name="Claudel C."/>
            <person name="Donnadieu C."/>
            <person name="Faraut T."/>
            <person name="Fievet G."/>
            <person name="Helmstetter N."/>
            <person name="King M."/>
            <person name="Knapp S.J."/>
            <person name="Lai Z."/>
            <person name="Le Paslier M.C."/>
            <person name="Lippi Y."/>
            <person name="Lorenzon L."/>
            <person name="Mandel J.R."/>
            <person name="Marage G."/>
            <person name="Marchand G."/>
            <person name="Marquand E."/>
            <person name="Bret-Mestries E."/>
            <person name="Morien E."/>
            <person name="Nambeesan S."/>
            <person name="Nguyen T."/>
            <person name="Pegot-Espagnet P."/>
            <person name="Pouilly N."/>
            <person name="Raftis F."/>
            <person name="Sallet E."/>
            <person name="Schiex T."/>
            <person name="Thomas J."/>
            <person name="Vandecasteele C."/>
            <person name="Vares D."/>
            <person name="Vear F."/>
            <person name="Vautrin S."/>
            <person name="Crespi M."/>
            <person name="Mangin B."/>
            <person name="Burke J.M."/>
            <person name="Salse J."/>
            <person name="Munos S."/>
            <person name="Vincourt P."/>
            <person name="Rieseberg L.H."/>
            <person name="Langlade N.B."/>
        </authorList>
    </citation>
    <scope>NUCLEOTIDE SEQUENCE [LARGE SCALE GENOMIC DNA]</scope>
    <source>
        <strain evidence="7">cv. SF193</strain>
        <tissue evidence="5">Leaves</tissue>
    </source>
</reference>
<dbReference type="PANTHER" id="PTHR32258">
    <property type="entry name" value="PROTEIN NETWORKED 4A"/>
    <property type="match status" value="1"/>
</dbReference>
<feature type="coiled-coil region" evidence="3">
    <location>
        <begin position="239"/>
        <end position="294"/>
    </location>
</feature>
<evidence type="ECO:0000259" key="4">
    <source>
        <dbReference type="PROSITE" id="PS51774"/>
    </source>
</evidence>
<dbReference type="OrthoDB" id="1924020at2759"/>
<dbReference type="InterPro" id="IPR051861">
    <property type="entry name" value="NET_actin-binding_domain"/>
</dbReference>
<gene>
    <name evidence="6" type="ORF">HannXRQ_Chr08g0230281</name>
    <name evidence="5" type="ORF">HanXRQr2_Chr08g0346841</name>
</gene>
<dbReference type="Pfam" id="PF07765">
    <property type="entry name" value="KIP1"/>
    <property type="match status" value="1"/>
</dbReference>
<evidence type="ECO:0000256" key="1">
    <source>
        <dbReference type="ARBA" id="ARBA00023054"/>
    </source>
</evidence>
<comment type="similarity">
    <text evidence="2">Belongs to the NET family.</text>
</comment>
<dbReference type="PANTHER" id="PTHR32258:SF3">
    <property type="entry name" value="PROTEIN NETWORKED 4A"/>
    <property type="match status" value="1"/>
</dbReference>
<dbReference type="InterPro" id="IPR011684">
    <property type="entry name" value="NAB"/>
</dbReference>
<dbReference type="EMBL" id="CM007897">
    <property type="protein sequence ID" value="OTG19096.1"/>
    <property type="molecule type" value="Genomic_DNA"/>
</dbReference>
<proteinExistence type="inferred from homology"/>
<dbReference type="EMBL" id="MNCJ02000323">
    <property type="protein sequence ID" value="KAF5796043.1"/>
    <property type="molecule type" value="Genomic_DNA"/>
</dbReference>
<reference evidence="5" key="3">
    <citation type="submission" date="2020-06" db="EMBL/GenBank/DDBJ databases">
        <title>Helianthus annuus Genome sequencing and assembly Release 2.</title>
        <authorList>
            <person name="Gouzy J."/>
            <person name="Langlade N."/>
            <person name="Munos S."/>
        </authorList>
    </citation>
    <scope>NUCLEOTIDE SEQUENCE</scope>
    <source>
        <tissue evidence="5">Leaves</tissue>
    </source>
</reference>
<protein>
    <recommendedName>
        <fullName evidence="4">NAB domain-containing protein</fullName>
    </recommendedName>
</protein>
<evidence type="ECO:0000256" key="2">
    <source>
        <dbReference type="ARBA" id="ARBA00038006"/>
    </source>
</evidence>
<evidence type="ECO:0000313" key="5">
    <source>
        <dbReference type="EMBL" id="KAF5796043.1"/>
    </source>
</evidence>
<dbReference type="AlphaFoldDB" id="A0A251U8B6"/>
<evidence type="ECO:0000313" key="6">
    <source>
        <dbReference type="EMBL" id="OTG19096.1"/>
    </source>
</evidence>
<dbReference type="InParanoid" id="A0A251U8B6"/>
<dbReference type="PROSITE" id="PS51774">
    <property type="entry name" value="NAB"/>
    <property type="match status" value="1"/>
</dbReference>
<evidence type="ECO:0000256" key="3">
    <source>
        <dbReference type="SAM" id="Coils"/>
    </source>
</evidence>
<accession>A0A251U8B6</accession>
<keyword evidence="7" id="KW-1185">Reference proteome</keyword>
<dbReference type="Gramene" id="mRNA:HanXRQr2_Chr08g0346841">
    <property type="protein sequence ID" value="mRNA:HanXRQr2_Chr08g0346841"/>
    <property type="gene ID" value="HanXRQr2_Chr08g0346841"/>
</dbReference>
<reference evidence="6" key="2">
    <citation type="submission" date="2017-02" db="EMBL/GenBank/DDBJ databases">
        <title>Sunflower complete genome.</title>
        <authorList>
            <person name="Langlade N."/>
            <person name="Munos S."/>
        </authorList>
    </citation>
    <scope>NUCLEOTIDE SEQUENCE [LARGE SCALE GENOMIC DNA]</scope>
    <source>
        <tissue evidence="6">Leaves</tissue>
    </source>
</reference>
<organism evidence="6 7">
    <name type="scientific">Helianthus annuus</name>
    <name type="common">Common sunflower</name>
    <dbReference type="NCBI Taxonomy" id="4232"/>
    <lineage>
        <taxon>Eukaryota</taxon>
        <taxon>Viridiplantae</taxon>
        <taxon>Streptophyta</taxon>
        <taxon>Embryophyta</taxon>
        <taxon>Tracheophyta</taxon>
        <taxon>Spermatophyta</taxon>
        <taxon>Magnoliopsida</taxon>
        <taxon>eudicotyledons</taxon>
        <taxon>Gunneridae</taxon>
        <taxon>Pentapetalae</taxon>
        <taxon>asterids</taxon>
        <taxon>campanulids</taxon>
        <taxon>Asterales</taxon>
        <taxon>Asteraceae</taxon>
        <taxon>Asteroideae</taxon>
        <taxon>Heliantheae alliance</taxon>
        <taxon>Heliantheae</taxon>
        <taxon>Helianthus</taxon>
    </lineage>
</organism>
<sequence>MAKMSNRGPTKRFLINEMDRSVKRMLKLIEDEGDSFAKKAEIYIQKRPELISQVENFYRMFRTLAERYDDATCELRSEPPSTITSPEHPVTRRLSGTHAIFLDVNKGYETSMYDSGSDQDDSSFFNSYSSASNYGNYRRLRRKITELESELKKIQIEQEVNKSNPEAADYEEELRIANEKIRLQDEEICELKTKLEKYECVQQDESFSEDECEMEDEVEQLKLERDEVVSKLCEVEEAMRLKDDQIDELNARLVNLQLECERSNESVVELEKMVEKQREMIEEGVEEKRQTERQLCISLEHYRNAYQMLRKGLMEQKNPVMAS</sequence>
<feature type="coiled-coil region" evidence="3">
    <location>
        <begin position="137"/>
        <end position="187"/>
    </location>
</feature>